<keyword evidence="1" id="KW-0812">Transmembrane</keyword>
<keyword evidence="1" id="KW-1133">Transmembrane helix</keyword>
<reference evidence="2" key="2">
    <citation type="submission" date="2020-09" db="EMBL/GenBank/DDBJ databases">
        <authorList>
            <person name="Sun Q."/>
            <person name="Zhou Y."/>
        </authorList>
    </citation>
    <scope>NUCLEOTIDE SEQUENCE</scope>
    <source>
        <strain evidence="2">CGMCC 4.7398</strain>
    </source>
</reference>
<organism evidence="2 3">
    <name type="scientific">Promicromonospora soli</name>
    <dbReference type="NCBI Taxonomy" id="2035533"/>
    <lineage>
        <taxon>Bacteria</taxon>
        <taxon>Bacillati</taxon>
        <taxon>Actinomycetota</taxon>
        <taxon>Actinomycetes</taxon>
        <taxon>Micrococcales</taxon>
        <taxon>Promicromonosporaceae</taxon>
        <taxon>Promicromonospora</taxon>
    </lineage>
</organism>
<protein>
    <submittedName>
        <fullName evidence="2">Uncharacterized protein</fullName>
    </submittedName>
</protein>
<sequence length="179" mass="18110">MSLIPALSMLLVHGSTNFGHNRKQGALMRRFSRKTVVIAAGIFVLIVGAGVAYAYWTNTGSGTGEATTGTNDSVVINQTSTVTGLAPGVPAQVLSGNFDNPNDSPVFVTEVTATVTGTDQDGCDATDYTIGGSAPVNAQVPAGGGVGSWSGLTIQFNNKAGANQDACKNAVVAIAYAAN</sequence>
<accession>A0A919KZ84</accession>
<comment type="caution">
    <text evidence="2">The sequence shown here is derived from an EMBL/GenBank/DDBJ whole genome shotgun (WGS) entry which is preliminary data.</text>
</comment>
<proteinExistence type="predicted"/>
<feature type="transmembrane region" description="Helical" evidence="1">
    <location>
        <begin position="36"/>
        <end position="56"/>
    </location>
</feature>
<keyword evidence="3" id="KW-1185">Reference proteome</keyword>
<dbReference type="EMBL" id="BNAS01000006">
    <property type="protein sequence ID" value="GHH78058.1"/>
    <property type="molecule type" value="Genomic_DNA"/>
</dbReference>
<name>A0A919KZ84_9MICO</name>
<evidence type="ECO:0000313" key="3">
    <source>
        <dbReference type="Proteomes" id="UP000627369"/>
    </source>
</evidence>
<reference evidence="2" key="1">
    <citation type="journal article" date="2014" name="Int. J. Syst. Evol. Microbiol.">
        <title>Complete genome sequence of Corynebacterium casei LMG S-19264T (=DSM 44701T), isolated from a smear-ripened cheese.</title>
        <authorList>
            <consortium name="US DOE Joint Genome Institute (JGI-PGF)"/>
            <person name="Walter F."/>
            <person name="Albersmeier A."/>
            <person name="Kalinowski J."/>
            <person name="Ruckert C."/>
        </authorList>
    </citation>
    <scope>NUCLEOTIDE SEQUENCE</scope>
    <source>
        <strain evidence="2">CGMCC 4.7398</strain>
    </source>
</reference>
<keyword evidence="1" id="KW-0472">Membrane</keyword>
<dbReference type="Proteomes" id="UP000627369">
    <property type="component" value="Unassembled WGS sequence"/>
</dbReference>
<evidence type="ECO:0000256" key="1">
    <source>
        <dbReference type="SAM" id="Phobius"/>
    </source>
</evidence>
<gene>
    <name evidence="2" type="ORF">GCM10017772_40700</name>
</gene>
<evidence type="ECO:0000313" key="2">
    <source>
        <dbReference type="EMBL" id="GHH78058.1"/>
    </source>
</evidence>
<dbReference type="AlphaFoldDB" id="A0A919KZ84"/>